<evidence type="ECO:0000313" key="3">
    <source>
        <dbReference type="Proteomes" id="UP000597762"/>
    </source>
</evidence>
<dbReference type="SUPFAM" id="SSF57501">
    <property type="entry name" value="Cystine-knot cytokines"/>
    <property type="match status" value="1"/>
</dbReference>
<evidence type="ECO:0000313" key="2">
    <source>
        <dbReference type="EMBL" id="CAE1166466.1"/>
    </source>
</evidence>
<sequence>MIVRIFNKPLISFFFQYILIHLTLYKGQMQTQVTGDWTTSIPENLLAENNQTWRLVKCIYDSEDVASTETRVFGDDYTMAKKRQWNQMNASEFKKVDEAKLEKPSKYKYGNRRPTLVEALTNGDKLPMRIFWALFSQLSAISDFPDEETLNKIRKCSPSGTIYDSHVILCPFCRVRTKLPLGHIPPYIDEVICEQTNVACFQKQGKCFQRYMKITALRNIHGSHCLLADQNGHQFWTGNWEIYDQKVRVSCECLLDKRSRFLKYALSYK</sequence>
<dbReference type="PANTHER" id="PTHR33995:SF7">
    <property type="entry name" value="BURSICON SUBUNIT ALPHA-RELATED"/>
    <property type="match status" value="1"/>
</dbReference>
<gene>
    <name evidence="2" type="ORF">SPHA_8895</name>
</gene>
<dbReference type="Proteomes" id="UP000597762">
    <property type="component" value="Unassembled WGS sequence"/>
</dbReference>
<dbReference type="InterPro" id="IPR029034">
    <property type="entry name" value="Cystine-knot_cytokine"/>
</dbReference>
<dbReference type="PANTHER" id="PTHR33995">
    <property type="entry name" value="PROTEIN CBG18546"/>
    <property type="match status" value="1"/>
</dbReference>
<dbReference type="AlphaFoldDB" id="A0A812B134"/>
<keyword evidence="3" id="KW-1185">Reference proteome</keyword>
<organism evidence="2 3">
    <name type="scientific">Acanthosepion pharaonis</name>
    <name type="common">Pharaoh cuttlefish</name>
    <name type="synonym">Sepia pharaonis</name>
    <dbReference type="NCBI Taxonomy" id="158019"/>
    <lineage>
        <taxon>Eukaryota</taxon>
        <taxon>Metazoa</taxon>
        <taxon>Spiralia</taxon>
        <taxon>Lophotrochozoa</taxon>
        <taxon>Mollusca</taxon>
        <taxon>Cephalopoda</taxon>
        <taxon>Coleoidea</taxon>
        <taxon>Decapodiformes</taxon>
        <taxon>Sepiida</taxon>
        <taxon>Sepiina</taxon>
        <taxon>Sepiidae</taxon>
        <taxon>Acanthosepion</taxon>
    </lineage>
</organism>
<evidence type="ECO:0000256" key="1">
    <source>
        <dbReference type="SAM" id="SignalP"/>
    </source>
</evidence>
<accession>A0A812B134</accession>
<keyword evidence="1" id="KW-0732">Signal</keyword>
<proteinExistence type="predicted"/>
<dbReference type="EMBL" id="CAHIKZ030000287">
    <property type="protein sequence ID" value="CAE1166466.1"/>
    <property type="molecule type" value="Genomic_DNA"/>
</dbReference>
<name>A0A812B134_ACAPH</name>
<feature type="signal peptide" evidence="1">
    <location>
        <begin position="1"/>
        <end position="25"/>
    </location>
</feature>
<dbReference type="OrthoDB" id="5977230at2759"/>
<protein>
    <submittedName>
        <fullName evidence="2">Uncharacterized protein</fullName>
    </submittedName>
</protein>
<feature type="chain" id="PRO_5032337685" evidence="1">
    <location>
        <begin position="26"/>
        <end position="269"/>
    </location>
</feature>
<comment type="caution">
    <text evidence="2">The sequence shown here is derived from an EMBL/GenBank/DDBJ whole genome shotgun (WGS) entry which is preliminary data.</text>
</comment>
<reference evidence="2" key="1">
    <citation type="submission" date="2021-01" db="EMBL/GenBank/DDBJ databases">
        <authorList>
            <person name="Li R."/>
            <person name="Bekaert M."/>
        </authorList>
    </citation>
    <scope>NUCLEOTIDE SEQUENCE</scope>
    <source>
        <strain evidence="2">Farmed</strain>
    </source>
</reference>